<dbReference type="Proteomes" id="UP000230119">
    <property type="component" value="Unassembled WGS sequence"/>
</dbReference>
<feature type="transmembrane region" description="Helical" evidence="1">
    <location>
        <begin position="313"/>
        <end position="333"/>
    </location>
</feature>
<feature type="transmembrane region" description="Helical" evidence="1">
    <location>
        <begin position="365"/>
        <end position="383"/>
    </location>
</feature>
<keyword evidence="1" id="KW-0472">Membrane</keyword>
<feature type="transmembrane region" description="Helical" evidence="1">
    <location>
        <begin position="180"/>
        <end position="209"/>
    </location>
</feature>
<evidence type="ECO:0000313" key="3">
    <source>
        <dbReference type="Proteomes" id="UP000230119"/>
    </source>
</evidence>
<evidence type="ECO:0000256" key="1">
    <source>
        <dbReference type="SAM" id="Phobius"/>
    </source>
</evidence>
<feature type="transmembrane region" description="Helical" evidence="1">
    <location>
        <begin position="253"/>
        <end position="276"/>
    </location>
</feature>
<sequence>MKLKSGAMMNMPAWQPKRLPKGLMNRLIQIVFVFLLTIGVAGYFSYLGVDPHHDGIMLKPASDIARGQMLFRDTFTQYGALTTILQAWAVAVFGHSLVVINLLTVFFYGLVAVMLWLVWALFLPPYLATVACIIWLFQAPYHDPGYAFLPWPSVYALFFQLVTLYALLKMLQTKKGRWQLLAGISSALTFWSRQPVGFLLMGSIVFFFFTLKLKKYKFPSLLPFFVSLIITHLIFFVWILSNNAFADWFYQTIRFPAIWATSASPEKVILLMNFFYNMFPNSYSPLSIWTLLPLVILYLGYTHLMTKKINRTGAMILLAVCVNLASWLQYHPVNDPRHLYWAAAPMIGFALYAALSLNTDKKKNFTFLVICFLLFVPDMFYHARLARRKIRKFWSYPTIVKPNVLKGMRVPPEEKRFFDDAMNKLETFKKVYPSSFVTTTGRDAMYSLFDGGNTNCYKFTVEWGWIAFDTQLEKDYLKAMKSCITKYKPAVFTQKLYYHPKGYKRVTKGESQTGNYLLLPQ</sequence>
<feature type="transmembrane region" description="Helical" evidence="1">
    <location>
        <begin position="339"/>
        <end position="358"/>
    </location>
</feature>
<accession>A0A2M7BQX6</accession>
<comment type="caution">
    <text evidence="2">The sequence shown here is derived from an EMBL/GenBank/DDBJ whole genome shotgun (WGS) entry which is preliminary data.</text>
</comment>
<gene>
    <name evidence="2" type="ORF">COS52_05575</name>
</gene>
<name>A0A2M7BQX6_9BACT</name>
<proteinExistence type="predicted"/>
<feature type="transmembrane region" description="Helical" evidence="1">
    <location>
        <begin position="221"/>
        <end position="241"/>
    </location>
</feature>
<feature type="transmembrane region" description="Helical" evidence="1">
    <location>
        <begin position="149"/>
        <end position="168"/>
    </location>
</feature>
<reference evidence="3" key="1">
    <citation type="submission" date="2017-09" db="EMBL/GenBank/DDBJ databases">
        <title>Depth-based differentiation of microbial function through sediment-hosted aquifers and enrichment of novel symbionts in the deep terrestrial subsurface.</title>
        <authorList>
            <person name="Probst A.J."/>
            <person name="Ladd B."/>
            <person name="Jarett J.K."/>
            <person name="Geller-Mcgrath D.E."/>
            <person name="Sieber C.M.K."/>
            <person name="Emerson J.B."/>
            <person name="Anantharaman K."/>
            <person name="Thomas B.C."/>
            <person name="Malmstrom R."/>
            <person name="Stieglmeier M."/>
            <person name="Klingl A."/>
            <person name="Woyke T."/>
            <person name="Ryan C.M."/>
            <person name="Banfield J.F."/>
        </authorList>
    </citation>
    <scope>NUCLEOTIDE SEQUENCE [LARGE SCALE GENOMIC DNA]</scope>
</reference>
<feature type="transmembrane region" description="Helical" evidence="1">
    <location>
        <begin position="85"/>
        <end position="108"/>
    </location>
</feature>
<feature type="transmembrane region" description="Helical" evidence="1">
    <location>
        <begin position="27"/>
        <end position="49"/>
    </location>
</feature>
<feature type="transmembrane region" description="Helical" evidence="1">
    <location>
        <begin position="115"/>
        <end position="137"/>
    </location>
</feature>
<keyword evidence="1" id="KW-0812">Transmembrane</keyword>
<dbReference type="AlphaFoldDB" id="A0A2M7BQX6"/>
<evidence type="ECO:0000313" key="2">
    <source>
        <dbReference type="EMBL" id="PIV07891.1"/>
    </source>
</evidence>
<keyword evidence="1" id="KW-1133">Transmembrane helix</keyword>
<dbReference type="EMBL" id="PEVA01000233">
    <property type="protein sequence ID" value="PIV07891.1"/>
    <property type="molecule type" value="Genomic_DNA"/>
</dbReference>
<feature type="transmembrane region" description="Helical" evidence="1">
    <location>
        <begin position="282"/>
        <end position="301"/>
    </location>
</feature>
<organism evidence="2 3">
    <name type="scientific">Candidatus Roizmanbacteria bacterium CG03_land_8_20_14_0_80_39_12</name>
    <dbReference type="NCBI Taxonomy" id="1974847"/>
    <lineage>
        <taxon>Bacteria</taxon>
        <taxon>Candidatus Roizmaniibacteriota</taxon>
    </lineage>
</organism>
<protein>
    <submittedName>
        <fullName evidence="2">Uncharacterized protein</fullName>
    </submittedName>
</protein>